<protein>
    <recommendedName>
        <fullName evidence="2">PB1 domain-containing protein</fullName>
    </recommendedName>
</protein>
<feature type="domain" description="PB1" evidence="2">
    <location>
        <begin position="47"/>
        <end position="127"/>
    </location>
</feature>
<evidence type="ECO:0000313" key="4">
    <source>
        <dbReference type="Proteomes" id="UP001642360"/>
    </source>
</evidence>
<evidence type="ECO:0000256" key="1">
    <source>
        <dbReference type="SAM" id="MobiDB-lite"/>
    </source>
</evidence>
<proteinExistence type="predicted"/>
<dbReference type="InterPro" id="IPR000270">
    <property type="entry name" value="PB1_dom"/>
</dbReference>
<evidence type="ECO:0000259" key="2">
    <source>
        <dbReference type="PROSITE" id="PS51745"/>
    </source>
</evidence>
<reference evidence="3 4" key="1">
    <citation type="submission" date="2024-02" db="EMBL/GenBank/DDBJ databases">
        <authorList>
            <person name="Vignale AGUSTIN F."/>
            <person name="Sosa J E."/>
            <person name="Modenutti C."/>
        </authorList>
    </citation>
    <scope>NUCLEOTIDE SEQUENCE [LARGE SCALE GENOMIC DNA]</scope>
</reference>
<dbReference type="SUPFAM" id="SSF54277">
    <property type="entry name" value="CAD &amp; PB1 domains"/>
    <property type="match status" value="1"/>
</dbReference>
<dbReference type="PROSITE" id="PS51745">
    <property type="entry name" value="PB1"/>
    <property type="match status" value="1"/>
</dbReference>
<comment type="caution">
    <text evidence="3">The sequence shown here is derived from an EMBL/GenBank/DDBJ whole genome shotgun (WGS) entry which is preliminary data.</text>
</comment>
<dbReference type="SMART" id="SM00666">
    <property type="entry name" value="PB1"/>
    <property type="match status" value="1"/>
</dbReference>
<dbReference type="AlphaFoldDB" id="A0ABC8RAH3"/>
<sequence length="143" mass="15713">MQKFWDSALNLEPPDDYDTQSEMSMSALMTSDGTELGKSAYPSLGLGSSFAFKFEDHRGRVHRFNFGTENLGELVSAVMQRVGSVNDQSLSQLLYEDDEGDKVLLTTDGDLIGAVSHARSVGLKLVGFYMIDEMPVCFSDPSI</sequence>
<organism evidence="3 4">
    <name type="scientific">Ilex paraguariensis</name>
    <name type="common">yerba mate</name>
    <dbReference type="NCBI Taxonomy" id="185542"/>
    <lineage>
        <taxon>Eukaryota</taxon>
        <taxon>Viridiplantae</taxon>
        <taxon>Streptophyta</taxon>
        <taxon>Embryophyta</taxon>
        <taxon>Tracheophyta</taxon>
        <taxon>Spermatophyta</taxon>
        <taxon>Magnoliopsida</taxon>
        <taxon>eudicotyledons</taxon>
        <taxon>Gunneridae</taxon>
        <taxon>Pentapetalae</taxon>
        <taxon>asterids</taxon>
        <taxon>campanulids</taxon>
        <taxon>Aquifoliales</taxon>
        <taxon>Aquifoliaceae</taxon>
        <taxon>Ilex</taxon>
    </lineage>
</organism>
<evidence type="ECO:0000313" key="3">
    <source>
        <dbReference type="EMBL" id="CAK9141991.1"/>
    </source>
</evidence>
<keyword evidence="4" id="KW-1185">Reference proteome</keyword>
<dbReference type="InterPro" id="IPR053793">
    <property type="entry name" value="PB1-like"/>
</dbReference>
<accession>A0ABC8RAH3</accession>
<dbReference type="EMBL" id="CAUOFW020001187">
    <property type="protein sequence ID" value="CAK9141991.1"/>
    <property type="molecule type" value="Genomic_DNA"/>
</dbReference>
<feature type="region of interest" description="Disordered" evidence="1">
    <location>
        <begin position="1"/>
        <end position="20"/>
    </location>
</feature>
<name>A0ABC8RAH3_9AQUA</name>
<gene>
    <name evidence="3" type="ORF">ILEXP_LOCUS9622</name>
</gene>
<dbReference type="Pfam" id="PF00564">
    <property type="entry name" value="PB1"/>
    <property type="match status" value="1"/>
</dbReference>
<dbReference type="Proteomes" id="UP001642360">
    <property type="component" value="Unassembled WGS sequence"/>
</dbReference>